<dbReference type="InterPro" id="IPR007863">
    <property type="entry name" value="Peptidase_M16_C"/>
</dbReference>
<evidence type="ECO:0000313" key="3">
    <source>
        <dbReference type="Proteomes" id="UP000242662"/>
    </source>
</evidence>
<dbReference type="RefSeq" id="WP_090776154.1">
    <property type="nucleotide sequence ID" value="NZ_FMYM01000008.1"/>
</dbReference>
<dbReference type="PANTHER" id="PTHR11851:SF186">
    <property type="entry name" value="INACTIVE METALLOPROTEASE YMFF-RELATED"/>
    <property type="match status" value="1"/>
</dbReference>
<evidence type="ECO:0000259" key="1">
    <source>
        <dbReference type="Pfam" id="PF05193"/>
    </source>
</evidence>
<proteinExistence type="predicted"/>
<organism evidence="2 3">
    <name type="scientific">Shouchella lonarensis</name>
    <dbReference type="NCBI Taxonomy" id="1464122"/>
    <lineage>
        <taxon>Bacteria</taxon>
        <taxon>Bacillati</taxon>
        <taxon>Bacillota</taxon>
        <taxon>Bacilli</taxon>
        <taxon>Bacillales</taxon>
        <taxon>Bacillaceae</taxon>
        <taxon>Shouchella</taxon>
    </lineage>
</organism>
<accession>A0A1G6LK05</accession>
<dbReference type="SUPFAM" id="SSF63411">
    <property type="entry name" value="LuxS/MPP-like metallohydrolase"/>
    <property type="match status" value="2"/>
</dbReference>
<dbReference type="EMBL" id="FMYM01000008">
    <property type="protein sequence ID" value="SDC43543.1"/>
    <property type="molecule type" value="Genomic_DNA"/>
</dbReference>
<gene>
    <name evidence="2" type="ORF">SAMN05421737_108153</name>
</gene>
<dbReference type="STRING" id="1464122.SAMN05421737_108153"/>
<sequence>MTNVNGSSQPCGGVQLHLWQTDKFKTISCILMIKSPLSVDTVTARALIPHILQRGTKQHPNRMALKRKLDDMYGAVLATDVQKKGEQHVITFRIDVASERFLSDQITLFQEALALLHEVLTEPNQEDGVFSQAIVEQEKRALKQRIQSVYDDKMRYANVRITEEMFSEELYRLPAYGREEDLATLTSENIYDVYKQMLAHDRMDLFIVGSFDETAAKTTVSKLFGAERSIQAQQAASAPSPSVVQEKVVRDEQKVKQGKLHMGYRTYTTFADDDYEAAQVANGIFGGFPSSKLFINVREKESLAYYAASRLESHKGVLMVMSGIEFDKYDRAVEIIKAQVTAMKQGDFTEKDIAQAKSMLLNQLWEAVDTARGFVELSYHEVVANARRSLLDRAEAIKQVTKEDIVQAANKWELDTIYFLTGAGEAK</sequence>
<dbReference type="Gene3D" id="3.30.830.10">
    <property type="entry name" value="Metalloenzyme, LuxS/M16 peptidase-like"/>
    <property type="match status" value="2"/>
</dbReference>
<keyword evidence="3" id="KW-1185">Reference proteome</keyword>
<protein>
    <submittedName>
        <fullName evidence="2">Predicted Zn-dependent peptidase</fullName>
    </submittedName>
</protein>
<dbReference type="OrthoDB" id="9762085at2"/>
<reference evidence="3" key="1">
    <citation type="submission" date="2016-09" db="EMBL/GenBank/DDBJ databases">
        <authorList>
            <person name="Varghese N."/>
            <person name="Submissions S."/>
        </authorList>
    </citation>
    <scope>NUCLEOTIDE SEQUENCE [LARGE SCALE GENOMIC DNA]</scope>
    <source>
        <strain evidence="3">25nlg</strain>
    </source>
</reference>
<dbReference type="Pfam" id="PF05193">
    <property type="entry name" value="Peptidase_M16_C"/>
    <property type="match status" value="1"/>
</dbReference>
<dbReference type="InterPro" id="IPR050361">
    <property type="entry name" value="MPP/UQCRC_Complex"/>
</dbReference>
<evidence type="ECO:0000313" key="2">
    <source>
        <dbReference type="EMBL" id="SDC43543.1"/>
    </source>
</evidence>
<dbReference type="PANTHER" id="PTHR11851">
    <property type="entry name" value="METALLOPROTEASE"/>
    <property type="match status" value="1"/>
</dbReference>
<dbReference type="InterPro" id="IPR011249">
    <property type="entry name" value="Metalloenz_LuxS/M16"/>
</dbReference>
<dbReference type="Proteomes" id="UP000242662">
    <property type="component" value="Unassembled WGS sequence"/>
</dbReference>
<dbReference type="NCBIfam" id="NF047422">
    <property type="entry name" value="YfmF_fam"/>
    <property type="match status" value="1"/>
</dbReference>
<feature type="domain" description="Peptidase M16 C-terminal" evidence="1">
    <location>
        <begin position="185"/>
        <end position="360"/>
    </location>
</feature>
<name>A0A1G6LK05_9BACI</name>
<dbReference type="GO" id="GO:0046872">
    <property type="term" value="F:metal ion binding"/>
    <property type="evidence" value="ECO:0007669"/>
    <property type="project" value="InterPro"/>
</dbReference>
<dbReference type="AlphaFoldDB" id="A0A1G6LK05"/>